<dbReference type="PANTHER" id="PTHR10622:SF10">
    <property type="entry name" value="HET DOMAIN-CONTAINING PROTEIN"/>
    <property type="match status" value="1"/>
</dbReference>
<dbReference type="Pfam" id="PF26640">
    <property type="entry name" value="DUF8212"/>
    <property type="match status" value="1"/>
</dbReference>
<keyword evidence="4" id="KW-1185">Reference proteome</keyword>
<name>A0A6G1KV55_9PEZI</name>
<dbReference type="InterPro" id="IPR010730">
    <property type="entry name" value="HET"/>
</dbReference>
<gene>
    <name evidence="3" type="ORF">EJ03DRAFT_245340</name>
</gene>
<organism evidence="3 4">
    <name type="scientific">Teratosphaeria nubilosa</name>
    <dbReference type="NCBI Taxonomy" id="161662"/>
    <lineage>
        <taxon>Eukaryota</taxon>
        <taxon>Fungi</taxon>
        <taxon>Dikarya</taxon>
        <taxon>Ascomycota</taxon>
        <taxon>Pezizomycotina</taxon>
        <taxon>Dothideomycetes</taxon>
        <taxon>Dothideomycetidae</taxon>
        <taxon>Mycosphaerellales</taxon>
        <taxon>Teratosphaeriaceae</taxon>
        <taxon>Teratosphaeria</taxon>
    </lineage>
</organism>
<feature type="non-terminal residue" evidence="3">
    <location>
        <position position="1"/>
    </location>
</feature>
<protein>
    <submittedName>
        <fullName evidence="3">Uncharacterized protein</fullName>
    </submittedName>
</protein>
<dbReference type="InterPro" id="IPR058525">
    <property type="entry name" value="DUF8212"/>
</dbReference>
<proteinExistence type="predicted"/>
<dbReference type="AlphaFoldDB" id="A0A6G1KV55"/>
<evidence type="ECO:0000313" key="3">
    <source>
        <dbReference type="EMBL" id="KAF2764563.1"/>
    </source>
</evidence>
<feature type="domain" description="Heterokaryon incompatibility" evidence="1">
    <location>
        <begin position="3"/>
        <end position="91"/>
    </location>
</feature>
<feature type="domain" description="DUF8212" evidence="2">
    <location>
        <begin position="205"/>
        <end position="235"/>
    </location>
</feature>
<sequence>PPYSILSHTWGDEEVIFNDMVNLKSARRKSGWKKVQYMCQQTIKDRLGWAWIDTCCIDKSSSAELSEAINSMFRWYQEATVCHVDMSSSPDGSGRSLDVNASFARSRWWRRGWTLQELIAPSNVVFWDPCWNCFGPLVNLVHLISDFTGIEQDMLLRVKSYREICVGKRLSWAAERETTRIEDVAYSLLGILDVNMPNLYGEGQRAFRRLQEEFMRTSTDLSILAWSPIIATSETGALASGPQDFAFWAKLPTTDSVYPSKPVELTNAGLRMELPCVPVRD</sequence>
<accession>A0A6G1KV55</accession>
<evidence type="ECO:0000259" key="2">
    <source>
        <dbReference type="Pfam" id="PF26640"/>
    </source>
</evidence>
<evidence type="ECO:0000259" key="1">
    <source>
        <dbReference type="Pfam" id="PF06985"/>
    </source>
</evidence>
<dbReference type="PANTHER" id="PTHR10622">
    <property type="entry name" value="HET DOMAIN-CONTAINING PROTEIN"/>
    <property type="match status" value="1"/>
</dbReference>
<feature type="non-terminal residue" evidence="3">
    <location>
        <position position="281"/>
    </location>
</feature>
<dbReference type="Pfam" id="PF06985">
    <property type="entry name" value="HET"/>
    <property type="match status" value="1"/>
</dbReference>
<dbReference type="EMBL" id="ML995917">
    <property type="protein sequence ID" value="KAF2764563.1"/>
    <property type="molecule type" value="Genomic_DNA"/>
</dbReference>
<evidence type="ECO:0000313" key="4">
    <source>
        <dbReference type="Proteomes" id="UP000799436"/>
    </source>
</evidence>
<dbReference type="Proteomes" id="UP000799436">
    <property type="component" value="Unassembled WGS sequence"/>
</dbReference>
<dbReference type="OrthoDB" id="674604at2759"/>
<reference evidence="3" key="1">
    <citation type="journal article" date="2020" name="Stud. Mycol.">
        <title>101 Dothideomycetes genomes: a test case for predicting lifestyles and emergence of pathogens.</title>
        <authorList>
            <person name="Haridas S."/>
            <person name="Albert R."/>
            <person name="Binder M."/>
            <person name="Bloem J."/>
            <person name="Labutti K."/>
            <person name="Salamov A."/>
            <person name="Andreopoulos B."/>
            <person name="Baker S."/>
            <person name="Barry K."/>
            <person name="Bills G."/>
            <person name="Bluhm B."/>
            <person name="Cannon C."/>
            <person name="Castanera R."/>
            <person name="Culley D."/>
            <person name="Daum C."/>
            <person name="Ezra D."/>
            <person name="Gonzalez J."/>
            <person name="Henrissat B."/>
            <person name="Kuo A."/>
            <person name="Liang C."/>
            <person name="Lipzen A."/>
            <person name="Lutzoni F."/>
            <person name="Magnuson J."/>
            <person name="Mondo S."/>
            <person name="Nolan M."/>
            <person name="Ohm R."/>
            <person name="Pangilinan J."/>
            <person name="Park H.-J."/>
            <person name="Ramirez L."/>
            <person name="Alfaro M."/>
            <person name="Sun H."/>
            <person name="Tritt A."/>
            <person name="Yoshinaga Y."/>
            <person name="Zwiers L.-H."/>
            <person name="Turgeon B."/>
            <person name="Goodwin S."/>
            <person name="Spatafora J."/>
            <person name="Crous P."/>
            <person name="Grigoriev I."/>
        </authorList>
    </citation>
    <scope>NUCLEOTIDE SEQUENCE</scope>
    <source>
        <strain evidence="3">CBS 116005</strain>
    </source>
</reference>